<evidence type="ECO:0000256" key="1">
    <source>
        <dbReference type="SAM" id="MobiDB-lite"/>
    </source>
</evidence>
<protein>
    <submittedName>
        <fullName evidence="2">Uncharacterized protein</fullName>
    </submittedName>
</protein>
<accession>A0A6G1L161</accession>
<dbReference type="AlphaFoldDB" id="A0A6G1L161"/>
<proteinExistence type="predicted"/>
<reference evidence="2" key="1">
    <citation type="journal article" date="2020" name="Stud. Mycol.">
        <title>101 Dothideomycetes genomes: a test case for predicting lifestyles and emergence of pathogens.</title>
        <authorList>
            <person name="Haridas S."/>
            <person name="Albert R."/>
            <person name="Binder M."/>
            <person name="Bloem J."/>
            <person name="Labutti K."/>
            <person name="Salamov A."/>
            <person name="Andreopoulos B."/>
            <person name="Baker S."/>
            <person name="Barry K."/>
            <person name="Bills G."/>
            <person name="Bluhm B."/>
            <person name="Cannon C."/>
            <person name="Castanera R."/>
            <person name="Culley D."/>
            <person name="Daum C."/>
            <person name="Ezra D."/>
            <person name="Gonzalez J."/>
            <person name="Henrissat B."/>
            <person name="Kuo A."/>
            <person name="Liang C."/>
            <person name="Lipzen A."/>
            <person name="Lutzoni F."/>
            <person name="Magnuson J."/>
            <person name="Mondo S."/>
            <person name="Nolan M."/>
            <person name="Ohm R."/>
            <person name="Pangilinan J."/>
            <person name="Park H.-J."/>
            <person name="Ramirez L."/>
            <person name="Alfaro M."/>
            <person name="Sun H."/>
            <person name="Tritt A."/>
            <person name="Yoshinaga Y."/>
            <person name="Zwiers L.-H."/>
            <person name="Turgeon B."/>
            <person name="Goodwin S."/>
            <person name="Spatafora J."/>
            <person name="Crous P."/>
            <person name="Grigoriev I."/>
        </authorList>
    </citation>
    <scope>NUCLEOTIDE SEQUENCE</scope>
    <source>
        <strain evidence="2">CBS 116005</strain>
    </source>
</reference>
<gene>
    <name evidence="2" type="ORF">EJ03DRAFT_176191</name>
</gene>
<evidence type="ECO:0000313" key="3">
    <source>
        <dbReference type="Proteomes" id="UP000799436"/>
    </source>
</evidence>
<feature type="region of interest" description="Disordered" evidence="1">
    <location>
        <begin position="130"/>
        <end position="149"/>
    </location>
</feature>
<sequence length="149" mass="16527">MEVASTLASRAQFVTPGAANAQLAEGSVNVLSFLGRQRYFSPAARRLRCWRWDKSKGSRRAWVICTHSRRTGLSASFRQSSISNACSISRRAPLPYAFRGAAQLTEWSQHSGSLSRLPLIQLSFGRCLTLPARTSQPPPDHRRGMKRPG</sequence>
<name>A0A6G1L161_9PEZI</name>
<dbReference type="EMBL" id="ML995869">
    <property type="protein sequence ID" value="KAF2766597.1"/>
    <property type="molecule type" value="Genomic_DNA"/>
</dbReference>
<keyword evidence="3" id="KW-1185">Reference proteome</keyword>
<organism evidence="2 3">
    <name type="scientific">Teratosphaeria nubilosa</name>
    <dbReference type="NCBI Taxonomy" id="161662"/>
    <lineage>
        <taxon>Eukaryota</taxon>
        <taxon>Fungi</taxon>
        <taxon>Dikarya</taxon>
        <taxon>Ascomycota</taxon>
        <taxon>Pezizomycotina</taxon>
        <taxon>Dothideomycetes</taxon>
        <taxon>Dothideomycetidae</taxon>
        <taxon>Mycosphaerellales</taxon>
        <taxon>Teratosphaeriaceae</taxon>
        <taxon>Teratosphaeria</taxon>
    </lineage>
</organism>
<evidence type="ECO:0000313" key="2">
    <source>
        <dbReference type="EMBL" id="KAF2766597.1"/>
    </source>
</evidence>
<dbReference type="Proteomes" id="UP000799436">
    <property type="component" value="Unassembled WGS sequence"/>
</dbReference>